<evidence type="ECO:0000259" key="2">
    <source>
        <dbReference type="PROSITE" id="PS50181"/>
    </source>
</evidence>
<dbReference type="InterPro" id="IPR036047">
    <property type="entry name" value="F-box-like_dom_sf"/>
</dbReference>
<sequence length="989" mass="107704">MQSEPTAVSQHTPSVDSSKSSSHPIQHGNDFNDAAVSGLLHPEETGDYSARASPTPGIGDALLSDLSDVDFAPPSSPAQRVSEYENAGTPSKKTDDPESQVSPFLGPSNLPLETLPNEVLTHILSHLPPQSLSAITLVSRRFHALVTTPHAWRIAFSRFFPGPQSLEHGQRTPTNPEDLMSDRRFFARLTALASWRSEYILRTRLMRSLSRGKPAQFQPNKRQGAVRSATSRNGSAVATYSSQLLFPVSHIHGYFNNAEKEPTFIHGASEQGVASASDPSAVKVTTWGISDHQMFRHFADSFPGDAPFGLGAGDMVGVPNSMDVSQPYGMIYGEGCPQGRSYFISTSEQRGRFLGHSELGSHPKLGIPAMNMITHAVCSVWIAKSPSILKATGGLIAMMTGSSSGILSAYAMGPHPTYEKRYERGQVTAKWVLSPGVPIIRIAVDDGYSLKRHAQRRIWAVALNALGEIFYLTDIPKEPELPSTAKLNAEQFDELAWKTGRTVRWELAEMSRRTARPDPFNRDPVDGSYSPRSSSESMLLEESQIAAETKEVEKFLSFKPKHFRKVCEGWNMRRDLHVDFAGDDGRGYGESVVVIARGEGETEKASVRRFVRVASKTDVKSSPSTPGGSTRVRDQVSTSLFGGPVASSSSTPTQSFPPSRASSRFSEQVRVVNTEWRISDFTFGDRKLAEASVLGVGSNYFATGAICLDPDPTVLRGMVSLGTHLRYWSYSSSGADQYKCSKRRLRRSLRGSNGAAEGQRFTTSGRGAIRDFIEDERIELKRQEVEKAKERAHLSARFGVDLLGPDIDEEQLLLYAQLLSEEAYTAGVDAAKRDVGDQTAIASSATSASVSDAIGPSSFGLAEVSSSSSPYQDPVEESIDDDLAEAIRLSLLDEKTSIPPEDLTPSIPIKYSKGVRRPRQSSPGHNSGPESSQQREMDDLEYAIQLSLAEDKSRGDVAGEEWEEFPTLASAPLSSSQSSGKGKGKARGW</sequence>
<dbReference type="CDD" id="cd09917">
    <property type="entry name" value="F-box_SF"/>
    <property type="match status" value="1"/>
</dbReference>
<feature type="region of interest" description="Disordered" evidence="1">
    <location>
        <begin position="1"/>
        <end position="108"/>
    </location>
</feature>
<protein>
    <recommendedName>
        <fullName evidence="2">F-box domain-containing protein</fullName>
    </recommendedName>
</protein>
<dbReference type="PANTHER" id="PTHR10223">
    <property type="entry name" value="26S PROTEASOME NON-ATPASE REGULATORY SUBUNIT 4"/>
    <property type="match status" value="1"/>
</dbReference>
<dbReference type="GO" id="GO:0005829">
    <property type="term" value="C:cytosol"/>
    <property type="evidence" value="ECO:0007669"/>
    <property type="project" value="TreeGrafter"/>
</dbReference>
<dbReference type="InterPro" id="IPR003903">
    <property type="entry name" value="UIM_dom"/>
</dbReference>
<dbReference type="InterPro" id="IPR001810">
    <property type="entry name" value="F-box_dom"/>
</dbReference>
<feature type="compositionally biased region" description="Low complexity" evidence="1">
    <location>
        <begin position="528"/>
        <end position="541"/>
    </location>
</feature>
<dbReference type="SMART" id="SM00256">
    <property type="entry name" value="FBOX"/>
    <property type="match status" value="1"/>
</dbReference>
<feature type="compositionally biased region" description="Polar residues" evidence="1">
    <location>
        <begin position="920"/>
        <end position="934"/>
    </location>
</feature>
<reference evidence="4" key="1">
    <citation type="journal article" date="2015" name="Genome Announc.">
        <title>Draft genome sequence of the fungus Penicillium brasilianum MG11.</title>
        <authorList>
            <person name="Horn F."/>
            <person name="Linde J."/>
            <person name="Mattern D.J."/>
            <person name="Walther G."/>
            <person name="Guthke R."/>
            <person name="Brakhage A.A."/>
            <person name="Valiante V."/>
        </authorList>
    </citation>
    <scope>NUCLEOTIDE SEQUENCE [LARGE SCALE GENOMIC DNA]</scope>
    <source>
        <strain evidence="4">MG11</strain>
    </source>
</reference>
<dbReference type="GO" id="GO:0005634">
    <property type="term" value="C:nucleus"/>
    <property type="evidence" value="ECO:0007669"/>
    <property type="project" value="TreeGrafter"/>
</dbReference>
<feature type="region of interest" description="Disordered" evidence="1">
    <location>
        <begin position="641"/>
        <end position="664"/>
    </location>
</feature>
<dbReference type="InterPro" id="IPR027040">
    <property type="entry name" value="PSMD4"/>
</dbReference>
<dbReference type="EMBL" id="CDHK01000006">
    <property type="protein sequence ID" value="CEJ57971.1"/>
    <property type="molecule type" value="Genomic_DNA"/>
</dbReference>
<dbReference type="SMART" id="SM00726">
    <property type="entry name" value="UIM"/>
    <property type="match status" value="3"/>
</dbReference>
<organism evidence="3 4">
    <name type="scientific">Penicillium brasilianum</name>
    <dbReference type="NCBI Taxonomy" id="104259"/>
    <lineage>
        <taxon>Eukaryota</taxon>
        <taxon>Fungi</taxon>
        <taxon>Dikarya</taxon>
        <taxon>Ascomycota</taxon>
        <taxon>Pezizomycotina</taxon>
        <taxon>Eurotiomycetes</taxon>
        <taxon>Eurotiomycetidae</taxon>
        <taxon>Eurotiales</taxon>
        <taxon>Aspergillaceae</taxon>
        <taxon>Penicillium</taxon>
    </lineage>
</organism>
<evidence type="ECO:0000313" key="4">
    <source>
        <dbReference type="Proteomes" id="UP000042958"/>
    </source>
</evidence>
<evidence type="ECO:0000313" key="3">
    <source>
        <dbReference type="EMBL" id="CEJ57971.1"/>
    </source>
</evidence>
<dbReference type="Proteomes" id="UP000042958">
    <property type="component" value="Unassembled WGS sequence"/>
</dbReference>
<evidence type="ECO:0000256" key="1">
    <source>
        <dbReference type="SAM" id="MobiDB-lite"/>
    </source>
</evidence>
<feature type="domain" description="F-box" evidence="2">
    <location>
        <begin position="109"/>
        <end position="155"/>
    </location>
</feature>
<feature type="compositionally biased region" description="Low complexity" evidence="1">
    <location>
        <begin position="647"/>
        <end position="664"/>
    </location>
</feature>
<dbReference type="GO" id="GO:0031593">
    <property type="term" value="F:polyubiquitin modification-dependent protein binding"/>
    <property type="evidence" value="ECO:0007669"/>
    <property type="project" value="TreeGrafter"/>
</dbReference>
<dbReference type="PROSITE" id="PS50181">
    <property type="entry name" value="FBOX"/>
    <property type="match status" value="1"/>
</dbReference>
<dbReference type="SUPFAM" id="SSF81383">
    <property type="entry name" value="F-box domain"/>
    <property type="match status" value="1"/>
</dbReference>
<proteinExistence type="predicted"/>
<dbReference type="Pfam" id="PF12937">
    <property type="entry name" value="F-box-like"/>
    <property type="match status" value="1"/>
</dbReference>
<feature type="compositionally biased region" description="Basic and acidic residues" evidence="1">
    <location>
        <begin position="515"/>
        <end position="525"/>
    </location>
</feature>
<dbReference type="PANTHER" id="PTHR10223:SF2">
    <property type="entry name" value="F-BOX AND WD DOMAIN PROTEIN (AFU_ORTHOLOGUE AFUA_6G11400)"/>
    <property type="match status" value="1"/>
</dbReference>
<dbReference type="GO" id="GO:0043161">
    <property type="term" value="P:proteasome-mediated ubiquitin-dependent protein catabolic process"/>
    <property type="evidence" value="ECO:0007669"/>
    <property type="project" value="TreeGrafter"/>
</dbReference>
<accession>A0A0F7TQA4</accession>
<keyword evidence="4" id="KW-1185">Reference proteome</keyword>
<feature type="region of interest" description="Disordered" evidence="1">
    <location>
        <begin position="615"/>
        <end position="634"/>
    </location>
</feature>
<dbReference type="GO" id="GO:0008540">
    <property type="term" value="C:proteasome regulatory particle, base subcomplex"/>
    <property type="evidence" value="ECO:0007669"/>
    <property type="project" value="TreeGrafter"/>
</dbReference>
<dbReference type="OrthoDB" id="2095648at2759"/>
<gene>
    <name evidence="3" type="ORF">PMG11_06645</name>
</gene>
<dbReference type="AlphaFoldDB" id="A0A0F7TQA4"/>
<feature type="compositionally biased region" description="Polar residues" evidence="1">
    <location>
        <begin position="1"/>
        <end position="13"/>
    </location>
</feature>
<feature type="region of interest" description="Disordered" evidence="1">
    <location>
        <begin position="515"/>
        <end position="541"/>
    </location>
</feature>
<name>A0A0F7TQA4_PENBI</name>
<dbReference type="Gene3D" id="1.20.1280.50">
    <property type="match status" value="1"/>
</dbReference>
<feature type="region of interest" description="Disordered" evidence="1">
    <location>
        <begin position="897"/>
        <end position="989"/>
    </location>
</feature>